<dbReference type="AlphaFoldDB" id="A0A366RLX4"/>
<gene>
    <name evidence="2" type="ORF">FIESC28_06195</name>
</gene>
<evidence type="ECO:0000313" key="2">
    <source>
        <dbReference type="EMBL" id="RBR18129.1"/>
    </source>
</evidence>
<dbReference type="OrthoDB" id="5295747at2759"/>
<comment type="caution">
    <text evidence="2">The sequence shown here is derived from an EMBL/GenBank/DDBJ whole genome shotgun (WGS) entry which is preliminary data.</text>
</comment>
<proteinExistence type="predicted"/>
<organism evidence="2 3">
    <name type="scientific">Fusarium coffeatum</name>
    <dbReference type="NCBI Taxonomy" id="231269"/>
    <lineage>
        <taxon>Eukaryota</taxon>
        <taxon>Fungi</taxon>
        <taxon>Dikarya</taxon>
        <taxon>Ascomycota</taxon>
        <taxon>Pezizomycotina</taxon>
        <taxon>Sordariomycetes</taxon>
        <taxon>Hypocreomycetidae</taxon>
        <taxon>Hypocreales</taxon>
        <taxon>Nectriaceae</taxon>
        <taxon>Fusarium</taxon>
        <taxon>Fusarium incarnatum-equiseti species complex</taxon>
    </lineage>
</organism>
<dbReference type="EMBL" id="QKXC01000128">
    <property type="protein sequence ID" value="RBR18129.1"/>
    <property type="molecule type" value="Genomic_DNA"/>
</dbReference>
<keyword evidence="3" id="KW-1185">Reference proteome</keyword>
<evidence type="ECO:0000313" key="3">
    <source>
        <dbReference type="Proteomes" id="UP000253153"/>
    </source>
</evidence>
<name>A0A366RLX4_9HYPO</name>
<evidence type="ECO:0008006" key="4">
    <source>
        <dbReference type="Google" id="ProtNLM"/>
    </source>
</evidence>
<dbReference type="RefSeq" id="XP_031015585.1">
    <property type="nucleotide sequence ID" value="XM_031160339.1"/>
</dbReference>
<accession>A0A366RLX4</accession>
<feature type="region of interest" description="Disordered" evidence="1">
    <location>
        <begin position="1"/>
        <end position="28"/>
    </location>
</feature>
<reference evidence="2 3" key="1">
    <citation type="submission" date="2018-06" db="EMBL/GenBank/DDBJ databases">
        <title>Fusarium incarnatum-equiseti species complex species 28.</title>
        <authorList>
            <person name="Gardiner D.M."/>
        </authorList>
    </citation>
    <scope>NUCLEOTIDE SEQUENCE [LARGE SCALE GENOMIC DNA]</scope>
    <source>
        <strain evidence="2 3">FIESC_28</strain>
    </source>
</reference>
<dbReference type="GeneID" id="41995635"/>
<evidence type="ECO:0000256" key="1">
    <source>
        <dbReference type="SAM" id="MobiDB-lite"/>
    </source>
</evidence>
<feature type="compositionally biased region" description="Polar residues" evidence="1">
    <location>
        <begin position="15"/>
        <end position="28"/>
    </location>
</feature>
<dbReference type="Proteomes" id="UP000253153">
    <property type="component" value="Unassembled WGS sequence"/>
</dbReference>
<dbReference type="SUPFAM" id="SSF159245">
    <property type="entry name" value="AttH-like"/>
    <property type="match status" value="1"/>
</dbReference>
<protein>
    <recommendedName>
        <fullName evidence="4">AttH domain-containing protein</fullName>
    </recommendedName>
</protein>
<sequence>MTGTPLSWAPPSYPPTTIENDGDNTSHGASIIHPGSGNPDRLELKSATRNVTSPEDVDQWTNTHLELDFVGIKHDVILQPTGGNFYYGAAVAFSSSTEDQTLTALLPFRAGLGIGPASRLHGYLEIDGNRHEIDSKQSFALFKRQWGNFHNGKGYFALWFYLETGEVLISWSMEPNLDGESKTAFASVWHPNGRHEMLPVGPKSRTSEIEASPETGLKYFNKFFLDLPARDACLFHIHQVGSRRCIGPGPAGAA</sequence>